<name>A0AAD8XM26_GLOAC</name>
<evidence type="ECO:0000313" key="3">
    <source>
        <dbReference type="Proteomes" id="UP001244207"/>
    </source>
</evidence>
<comment type="caution">
    <text evidence="2">The sequence shown here is derived from an EMBL/GenBank/DDBJ whole genome shotgun (WGS) entry which is preliminary data.</text>
</comment>
<dbReference type="GeneID" id="85396666"/>
<evidence type="ECO:0000256" key="1">
    <source>
        <dbReference type="SAM" id="MobiDB-lite"/>
    </source>
</evidence>
<dbReference type="Proteomes" id="UP001244207">
    <property type="component" value="Unassembled WGS sequence"/>
</dbReference>
<feature type="region of interest" description="Disordered" evidence="1">
    <location>
        <begin position="39"/>
        <end position="62"/>
    </location>
</feature>
<organism evidence="2 3">
    <name type="scientific">Glomerella acutata</name>
    <name type="common">Colletotrichum acutatum</name>
    <dbReference type="NCBI Taxonomy" id="27357"/>
    <lineage>
        <taxon>Eukaryota</taxon>
        <taxon>Fungi</taxon>
        <taxon>Dikarya</taxon>
        <taxon>Ascomycota</taxon>
        <taxon>Pezizomycotina</taxon>
        <taxon>Sordariomycetes</taxon>
        <taxon>Hypocreomycetidae</taxon>
        <taxon>Glomerellales</taxon>
        <taxon>Glomerellaceae</taxon>
        <taxon>Colletotrichum</taxon>
        <taxon>Colletotrichum acutatum species complex</taxon>
    </lineage>
</organism>
<dbReference type="EMBL" id="JAHMHS010000009">
    <property type="protein sequence ID" value="KAK1729822.1"/>
    <property type="molecule type" value="Genomic_DNA"/>
</dbReference>
<reference evidence="2" key="1">
    <citation type="submission" date="2021-12" db="EMBL/GenBank/DDBJ databases">
        <title>Comparative genomics, transcriptomics and evolutionary studies reveal genomic signatures of adaptation to plant cell wall in hemibiotrophic fungi.</title>
        <authorList>
            <consortium name="DOE Joint Genome Institute"/>
            <person name="Baroncelli R."/>
            <person name="Diaz J.F."/>
            <person name="Benocci T."/>
            <person name="Peng M."/>
            <person name="Battaglia E."/>
            <person name="Haridas S."/>
            <person name="Andreopoulos W."/>
            <person name="Labutti K."/>
            <person name="Pangilinan J."/>
            <person name="Floch G.L."/>
            <person name="Makela M.R."/>
            <person name="Henrissat B."/>
            <person name="Grigoriev I.V."/>
            <person name="Crouch J.A."/>
            <person name="De Vries R.P."/>
            <person name="Sukno S.A."/>
            <person name="Thon M.R."/>
        </authorList>
    </citation>
    <scope>NUCLEOTIDE SEQUENCE</scope>
    <source>
        <strain evidence="2">CBS 112980</strain>
    </source>
</reference>
<keyword evidence="3" id="KW-1185">Reference proteome</keyword>
<dbReference type="RefSeq" id="XP_060369877.1">
    <property type="nucleotide sequence ID" value="XM_060512768.1"/>
</dbReference>
<accession>A0AAD8XM26</accession>
<sequence>MGDDSVTSGKAHQGPIVVSRQTRGQQLRLFGMPLSNQTCRVGMPQSNGERESTRVWPTGKSLPSGVPEVQVPMNLRQVSTLVEHLSTQDTSLIILVWCGGIPTRSWPSTNLQDQPRTTYYKCPRFLVGHRGSCHLTNLPTKVHMDFPPRYTLVLAIALIAGSPQSVTDRDISMGRADGGTSEPPFPAQNQKHHPSISHARTECFWLDLDHGLAD</sequence>
<dbReference type="AlphaFoldDB" id="A0AAD8XM26"/>
<gene>
    <name evidence="2" type="ORF">BDZ83DRAFT_726846</name>
</gene>
<proteinExistence type="predicted"/>
<evidence type="ECO:0000313" key="2">
    <source>
        <dbReference type="EMBL" id="KAK1729822.1"/>
    </source>
</evidence>
<protein>
    <submittedName>
        <fullName evidence="2">Uncharacterized protein</fullName>
    </submittedName>
</protein>
<feature type="region of interest" description="Disordered" evidence="1">
    <location>
        <begin position="167"/>
        <end position="193"/>
    </location>
</feature>